<sequence>MSDRIFSQEAFERMPVIGIMRNFAPAVTAAVVPLFEKAGFTTLEITMNSAGAEDIIRDLVARYPGLNIGAGTVCEMTDLERALAAGASFIVTPIVNEEIILHCAADHIPVFPGALTPTEVYRAWKLGASAVKVFPSAQYGAAYIRDLKAPLQQVPLLPTGGVSLKNIADFFAAGAMGAGMGSTLFDKTLIAAGDFEALYHHFEQLAATVKACLSRQA</sequence>
<keyword evidence="7" id="KW-1185">Reference proteome</keyword>
<comment type="subunit">
    <text evidence="3">Homotrimer.</text>
</comment>
<evidence type="ECO:0000256" key="3">
    <source>
        <dbReference type="ARBA" id="ARBA00011233"/>
    </source>
</evidence>
<keyword evidence="5" id="KW-0119">Carbohydrate metabolism</keyword>
<comment type="similarity">
    <text evidence="2">Belongs to the KHG/KDPG aldolase family.</text>
</comment>
<gene>
    <name evidence="6" type="ORF">GCM10023143_26370</name>
</gene>
<dbReference type="Gene3D" id="3.20.20.70">
    <property type="entry name" value="Aldolase class I"/>
    <property type="match status" value="1"/>
</dbReference>
<dbReference type="PANTHER" id="PTHR30246:SF1">
    <property type="entry name" value="2-DEHYDRO-3-DEOXY-6-PHOSPHOGALACTONATE ALDOLASE-RELATED"/>
    <property type="match status" value="1"/>
</dbReference>
<evidence type="ECO:0000256" key="5">
    <source>
        <dbReference type="ARBA" id="ARBA00023277"/>
    </source>
</evidence>
<keyword evidence="4" id="KW-0456">Lyase</keyword>
<accession>A0ABP8G150</accession>
<dbReference type="InterPro" id="IPR000887">
    <property type="entry name" value="Aldlse_KDPG_KHG"/>
</dbReference>
<dbReference type="PANTHER" id="PTHR30246">
    <property type="entry name" value="2-KETO-3-DEOXY-6-PHOSPHOGLUCONATE ALDOLASE"/>
    <property type="match status" value="1"/>
</dbReference>
<dbReference type="EMBL" id="BAABFN010000006">
    <property type="protein sequence ID" value="GAA4315163.1"/>
    <property type="molecule type" value="Genomic_DNA"/>
</dbReference>
<evidence type="ECO:0000313" key="7">
    <source>
        <dbReference type="Proteomes" id="UP001501207"/>
    </source>
</evidence>
<evidence type="ECO:0000256" key="2">
    <source>
        <dbReference type="ARBA" id="ARBA00006906"/>
    </source>
</evidence>
<dbReference type="RefSeq" id="WP_344980064.1">
    <property type="nucleotide sequence ID" value="NZ_BAABFN010000006.1"/>
</dbReference>
<evidence type="ECO:0000313" key="6">
    <source>
        <dbReference type="EMBL" id="GAA4315163.1"/>
    </source>
</evidence>
<comment type="pathway">
    <text evidence="1">Carbohydrate acid metabolism.</text>
</comment>
<dbReference type="Proteomes" id="UP001501207">
    <property type="component" value="Unassembled WGS sequence"/>
</dbReference>
<organism evidence="6 7">
    <name type="scientific">Compostibacter hankyongensis</name>
    <dbReference type="NCBI Taxonomy" id="1007089"/>
    <lineage>
        <taxon>Bacteria</taxon>
        <taxon>Pseudomonadati</taxon>
        <taxon>Bacteroidota</taxon>
        <taxon>Chitinophagia</taxon>
        <taxon>Chitinophagales</taxon>
        <taxon>Chitinophagaceae</taxon>
        <taxon>Compostibacter</taxon>
    </lineage>
</organism>
<dbReference type="InterPro" id="IPR013785">
    <property type="entry name" value="Aldolase_TIM"/>
</dbReference>
<dbReference type="SUPFAM" id="SSF51569">
    <property type="entry name" value="Aldolase"/>
    <property type="match status" value="1"/>
</dbReference>
<name>A0ABP8G150_9BACT</name>
<proteinExistence type="inferred from homology"/>
<evidence type="ECO:0000256" key="4">
    <source>
        <dbReference type="ARBA" id="ARBA00023239"/>
    </source>
</evidence>
<dbReference type="Pfam" id="PF01081">
    <property type="entry name" value="Aldolase"/>
    <property type="match status" value="1"/>
</dbReference>
<dbReference type="NCBIfam" id="TIGR01182">
    <property type="entry name" value="eda"/>
    <property type="match status" value="1"/>
</dbReference>
<reference evidence="7" key="1">
    <citation type="journal article" date="2019" name="Int. J. Syst. Evol. Microbiol.">
        <title>The Global Catalogue of Microorganisms (GCM) 10K type strain sequencing project: providing services to taxonomists for standard genome sequencing and annotation.</title>
        <authorList>
            <consortium name="The Broad Institute Genomics Platform"/>
            <consortium name="The Broad Institute Genome Sequencing Center for Infectious Disease"/>
            <person name="Wu L."/>
            <person name="Ma J."/>
        </authorList>
    </citation>
    <scope>NUCLEOTIDE SEQUENCE [LARGE SCALE GENOMIC DNA]</scope>
    <source>
        <strain evidence="7">JCM 17664</strain>
    </source>
</reference>
<evidence type="ECO:0000256" key="1">
    <source>
        <dbReference type="ARBA" id="ARBA00004761"/>
    </source>
</evidence>
<protein>
    <submittedName>
        <fullName evidence="6">Bifunctional 4-hydroxy-2-oxoglutarate aldolase/2-dehydro-3-deoxy-phosphogluconate aldolase</fullName>
    </submittedName>
</protein>
<dbReference type="CDD" id="cd00452">
    <property type="entry name" value="KDPG_aldolase"/>
    <property type="match status" value="1"/>
</dbReference>
<comment type="caution">
    <text evidence="6">The sequence shown here is derived from an EMBL/GenBank/DDBJ whole genome shotgun (WGS) entry which is preliminary data.</text>
</comment>